<organism evidence="3">
    <name type="scientific">Tanacetum cinerariifolium</name>
    <name type="common">Dalmatian daisy</name>
    <name type="synonym">Chrysanthemum cinerariifolium</name>
    <dbReference type="NCBI Taxonomy" id="118510"/>
    <lineage>
        <taxon>Eukaryota</taxon>
        <taxon>Viridiplantae</taxon>
        <taxon>Streptophyta</taxon>
        <taxon>Embryophyta</taxon>
        <taxon>Tracheophyta</taxon>
        <taxon>Spermatophyta</taxon>
        <taxon>Magnoliopsida</taxon>
        <taxon>eudicotyledons</taxon>
        <taxon>Gunneridae</taxon>
        <taxon>Pentapetalae</taxon>
        <taxon>asterids</taxon>
        <taxon>campanulids</taxon>
        <taxon>Asterales</taxon>
        <taxon>Asteraceae</taxon>
        <taxon>Asteroideae</taxon>
        <taxon>Anthemideae</taxon>
        <taxon>Anthemidinae</taxon>
        <taxon>Tanacetum</taxon>
    </lineage>
</organism>
<feature type="compositionally biased region" description="Basic and acidic residues" evidence="1">
    <location>
        <begin position="1469"/>
        <end position="1480"/>
    </location>
</feature>
<proteinExistence type="predicted"/>
<sequence>MVKPLVLVDSTEMVLLMVSSQRIWNGVRAAAPAPAAAASAAATAHARKIAARIALSQLPVAGAQLVEPESADHGFHVRHLPFAHPLQQFVDGGREQFQEFAFVQLLRAGRQAARQVDVEVFVGVRNRIVDGADELPVGGRVAGFLEQLALGAVERIFIGVDFPGRELDEGLVVRVAELCDVIALDFEEMAIVGQFAVDAGFGQEGFGDIHWLLHEAGEAEDQEQAGRDCVELPGLREAGADIGFQRKADGAHDKVQRDHFQQPDHQRLALPGPAWQRRHPSGSQRGFHRRLADRQQRAWQHAEGQDGHAVQAQDQLHVARRVERGAIGRLVEPHGFHDAQVVERADQREHHRHDRQPDLARAQHGAQHRELGGKAHQRRHAGHREHHDGHHQRKPAAAFAQALEVGDVVGVETGARQQHQHAEGAHSGQHIGDHVEHRRAVCTDHAAAIDRGAHARQQAQQHEADLRDGRVGQHAFQVGLGNCGQVTDDQRHHGQDHQHLLPVDRHRQQAFHQQADAHGKGGDFRCAAQQQGHCRWRAFIDVRYPHVERHGAQFERQAGHQEHDAEDQDRRLDGAGSYGGGNLRDFQGAGGAVQHRHAVEQEARCQGAQDEVLHRRFGRLVVIATQCNQRVQAQRHQFHAQVHGEEVRTGDHHHLAQRGKQRQDVELAAQVAAHHAALGGVLARVDQRQGHGQVRKQLEQVRHRVGHVHAVEGVDGGAGVEVTERDRRADRQQHQRQHVGNRRLHGVGEWRWVQAHIQHGDGQDAQHEEFAAVHVDQRGHVVVGHFAEDHALGHPQRVRRAEDQCRGGQQADPEVVLHGAQDHHELADETGGRWQAAVGHREEHEQRRELRHLVDDAAVVGDLARVGLVVQHADTQEHRAGDEAVRDHLHDGALHADGVEDEEAQRHKAHVCDRRIRDQFFHVLLDQRDQADVDHGDQRQRDHHARQVVRGVRRDGQRETQEAVGAQFQHDGGQHGGAAGRRFHVDVRQPGVDREHRHFHGKRHEEGDEQEDLLFHRQHGHVPLQNVEGARLTVQVDDGDQRQQRTEERVQEELERRVHAVLAAPHADDDVHRDQGRFEEEVEQQAVHGAEHADHQAGQDQERAHVLGHARLDHLPRRDHHDHRDEGRERHEPQRQAVDAQCVVDVERVDPLAALDELHAVGGIIEIGNERNGRHKADDGADQRADTYQAGVGIAAQRQDQGAERDREPDRQAQEVDQEPQDAQDHHERVVVDVTSLAQARQLREPVHDLGAAVDQQAVDQGLVADIPQAVTEHAGAAGKHHFVELVHVVLVVQQRVDGFELGKEPGRHARVDHVAVVRRGYTGNGQPQRQSRQRVDRHGHGTVEFFIQDFHRLVVFTDEDHVLEEVAVQHRADGDITDQDRRDRQHHQREPDHERRFMRLLARFQAVVAVVVFFFLVVGVGIMTMIVVGAVGGSRCVVGMRVMTVGMGLAETLFTVEHQKIHAERVERGHEHTGQHGEVGETGAPDMGFVHGFDDRILRVETREERRADQCQRTQQRRDPGDRHVFAQAAHVADVLVVVHADDDRTGAEEQQCLEECVGHQVEHGYRVGRATQSHGHVAELRQRRVSDHALDVVLDNAQEAHEQRGDRTDDQDERQRGVRQLEQRRHARHHEDAGGHHRCGVDQGRDRGRTFHRVRQPHVQRELGRFTHGADEQADACHGQQCPVGAWQREQRQRFALGKHFLVVHGAGVGQQQADAEDEAEVAHAVDQERLHVGDDRGRTLVPETDQEVRDQAHRFPAEEQLQEVVGHDQHQHREREQRDVREEAVIAFVFRHVADGVDVHHQRHERHHAHHHRRQRVDLEADFEVDAGHRHPVVDGAVIGSAVEHVVERHRRQDEGNQYAQDGRRVGRFASHDIAEEFGS</sequence>
<protein>
    <submittedName>
        <fullName evidence="3">Uncharacterized protein</fullName>
    </submittedName>
</protein>
<feature type="compositionally biased region" description="Basic residues" evidence="1">
    <location>
        <begin position="276"/>
        <end position="289"/>
    </location>
</feature>
<keyword evidence="2" id="KW-1133">Transmembrane helix</keyword>
<feature type="region of interest" description="Disordered" evidence="1">
    <location>
        <begin position="1195"/>
        <end position="1226"/>
    </location>
</feature>
<evidence type="ECO:0000256" key="1">
    <source>
        <dbReference type="SAM" id="MobiDB-lite"/>
    </source>
</evidence>
<feature type="region of interest" description="Disordered" evidence="1">
    <location>
        <begin position="1600"/>
        <end position="1647"/>
    </location>
</feature>
<keyword evidence="2" id="KW-0812">Transmembrane</keyword>
<feature type="region of interest" description="Disordered" evidence="1">
    <location>
        <begin position="345"/>
        <end position="395"/>
    </location>
</feature>
<evidence type="ECO:0000256" key="2">
    <source>
        <dbReference type="SAM" id="Phobius"/>
    </source>
</evidence>
<feature type="transmembrane region" description="Helical" evidence="2">
    <location>
        <begin position="1407"/>
        <end position="1432"/>
    </location>
</feature>
<accession>A0A699GF26</accession>
<comment type="caution">
    <text evidence="3">The sequence shown here is derived from an EMBL/GenBank/DDBJ whole genome shotgun (WGS) entry which is preliminary data.</text>
</comment>
<feature type="region of interest" description="Disordered" evidence="1">
    <location>
        <begin position="555"/>
        <end position="595"/>
    </location>
</feature>
<gene>
    <name evidence="3" type="ORF">Tci_000360</name>
</gene>
<feature type="compositionally biased region" description="Basic and acidic residues" evidence="1">
    <location>
        <begin position="1201"/>
        <end position="1214"/>
    </location>
</feature>
<feature type="compositionally biased region" description="Basic and acidic residues" evidence="1">
    <location>
        <begin position="555"/>
        <end position="573"/>
    </location>
</feature>
<feature type="region of interest" description="Disordered" evidence="1">
    <location>
        <begin position="932"/>
        <end position="957"/>
    </location>
</feature>
<feature type="compositionally biased region" description="Basic and acidic residues" evidence="1">
    <location>
        <begin position="1122"/>
        <end position="1134"/>
    </location>
</feature>
<name>A0A699GF26_TANCI</name>
<reference evidence="3" key="1">
    <citation type="journal article" date="2019" name="Sci. Rep.">
        <title>Draft genome of Tanacetum cinerariifolium, the natural source of mosquito coil.</title>
        <authorList>
            <person name="Yamashiro T."/>
            <person name="Shiraishi A."/>
            <person name="Satake H."/>
            <person name="Nakayama K."/>
        </authorList>
    </citation>
    <scope>NUCLEOTIDE SEQUENCE</scope>
</reference>
<keyword evidence="2" id="KW-0472">Membrane</keyword>
<feature type="region of interest" description="Disordered" evidence="1">
    <location>
        <begin position="1110"/>
        <end position="1139"/>
    </location>
</feature>
<feature type="region of interest" description="Disordered" evidence="1">
    <location>
        <begin position="270"/>
        <end position="311"/>
    </location>
</feature>
<dbReference type="EMBL" id="BKCJ010000005">
    <property type="protein sequence ID" value="GEU28382.1"/>
    <property type="molecule type" value="Genomic_DNA"/>
</dbReference>
<feature type="region of interest" description="Disordered" evidence="1">
    <location>
        <begin position="1469"/>
        <end position="1490"/>
    </location>
</feature>
<evidence type="ECO:0000313" key="3">
    <source>
        <dbReference type="EMBL" id="GEU28382.1"/>
    </source>
</evidence>
<feature type="region of interest" description="Disordered" evidence="1">
    <location>
        <begin position="1505"/>
        <end position="1524"/>
    </location>
</feature>
<feature type="compositionally biased region" description="Basic residues" evidence="1">
    <location>
        <begin position="375"/>
        <end position="394"/>
    </location>
</feature>